<organism evidence="1 2">
    <name type="scientific">Pelagibacterium halotolerans (strain DSM 22347 / JCM 15775 / CGMCC 1.7692 / B2)</name>
    <dbReference type="NCBI Taxonomy" id="1082931"/>
    <lineage>
        <taxon>Bacteria</taxon>
        <taxon>Pseudomonadati</taxon>
        <taxon>Pseudomonadota</taxon>
        <taxon>Alphaproteobacteria</taxon>
        <taxon>Hyphomicrobiales</taxon>
        <taxon>Devosiaceae</taxon>
        <taxon>Pelagibacterium</taxon>
    </lineage>
</organism>
<evidence type="ECO:0000313" key="2">
    <source>
        <dbReference type="Proteomes" id="UP000008850"/>
    </source>
</evidence>
<keyword evidence="2" id="KW-1185">Reference proteome</keyword>
<reference evidence="1 2" key="1">
    <citation type="journal article" date="2012" name="J. Bacteriol.">
        <title>Complete genome sequence of Pelagibacterium halotolerans B2T.</title>
        <authorList>
            <person name="Huo Y.Y."/>
            <person name="Cheng H."/>
            <person name="Han X.F."/>
            <person name="Jiang X.W."/>
            <person name="Sun C."/>
            <person name="Zhang X.Q."/>
            <person name="Zhu X.F."/>
            <person name="Liu Y.F."/>
            <person name="Li P.F."/>
            <person name="Ni P.X."/>
            <person name="Wu M."/>
        </authorList>
    </citation>
    <scope>NUCLEOTIDE SEQUENCE [LARGE SCALE GENOMIC DNA]</scope>
    <source>
        <strain evidence="2">DSM 22347 / JCM 15775 / CGMCC 1.7692 / B2</strain>
    </source>
</reference>
<dbReference type="HOGENOM" id="CLU_3237309_0_0_5"/>
<dbReference type="KEGG" id="phl:KKY_331"/>
<protein>
    <submittedName>
        <fullName evidence="1">Uncharacterized protein</fullName>
    </submittedName>
</protein>
<dbReference type="STRING" id="1082931.KKY_331"/>
<proteinExistence type="predicted"/>
<dbReference type="EMBL" id="CP003075">
    <property type="protein sequence ID" value="AEQ50376.1"/>
    <property type="molecule type" value="Genomic_DNA"/>
</dbReference>
<gene>
    <name evidence="1" type="ordered locus">KKY_331</name>
</gene>
<accession>G4R8U0</accession>
<name>G4R8U0_PELHB</name>
<dbReference type="AlphaFoldDB" id="G4R8U0"/>
<sequence length="43" mass="5061">MILTAPAGDINSGMTIFCRNYRIDNIWSRGGWRRDGEKQLKYR</sequence>
<dbReference type="Proteomes" id="UP000008850">
    <property type="component" value="Chromosome"/>
</dbReference>
<evidence type="ECO:0000313" key="1">
    <source>
        <dbReference type="EMBL" id="AEQ50376.1"/>
    </source>
</evidence>